<dbReference type="EMBL" id="PEBD01000010">
    <property type="protein sequence ID" value="PHV66154.1"/>
    <property type="molecule type" value="Genomic_DNA"/>
</dbReference>
<organism evidence="4 5">
    <name type="scientific">Williamsia marianensis</name>
    <dbReference type="NCBI Taxonomy" id="85044"/>
    <lineage>
        <taxon>Bacteria</taxon>
        <taxon>Bacillati</taxon>
        <taxon>Actinomycetota</taxon>
        <taxon>Actinomycetes</taxon>
        <taxon>Mycobacteriales</taxon>
        <taxon>Nocardiaceae</taxon>
        <taxon>Williamsia</taxon>
    </lineage>
</organism>
<proteinExistence type="inferred from homology"/>
<evidence type="ECO:0000313" key="5">
    <source>
        <dbReference type="Proteomes" id="UP000225108"/>
    </source>
</evidence>
<dbReference type="AlphaFoldDB" id="A0A2G3PK29"/>
<name>A0A2G3PK29_WILMA</name>
<dbReference type="InterPro" id="IPR036291">
    <property type="entry name" value="NAD(P)-bd_dom_sf"/>
</dbReference>
<reference evidence="4 5" key="1">
    <citation type="submission" date="2017-10" db="EMBL/GenBank/DDBJ databases">
        <title>The draft genome sequence of Williamsia sp. BULT 1.1 isolated from the semi-arid grassland soils from South Africa.</title>
        <authorList>
            <person name="Kabwe M.H."/>
            <person name="Govender N."/>
            <person name="Mutseka Lunga P."/>
            <person name="Vikram S."/>
            <person name="Makhalanyane T.P."/>
        </authorList>
    </citation>
    <scope>NUCLEOTIDE SEQUENCE [LARGE SCALE GENOMIC DNA]</scope>
    <source>
        <strain evidence="4 5">BULT 1.1</strain>
    </source>
</reference>
<dbReference type="Pfam" id="PF00106">
    <property type="entry name" value="adh_short"/>
    <property type="match status" value="1"/>
</dbReference>
<dbReference type="CDD" id="cd05233">
    <property type="entry name" value="SDR_c"/>
    <property type="match status" value="1"/>
</dbReference>
<dbReference type="SUPFAM" id="SSF51735">
    <property type="entry name" value="NAD(P)-binding Rossmann-fold domains"/>
    <property type="match status" value="1"/>
</dbReference>
<dbReference type="Gene3D" id="3.40.50.720">
    <property type="entry name" value="NAD(P)-binding Rossmann-like Domain"/>
    <property type="match status" value="1"/>
</dbReference>
<gene>
    <name evidence="4" type="ORF">CSW57_21285</name>
</gene>
<dbReference type="InterPro" id="IPR020904">
    <property type="entry name" value="Sc_DH/Rdtase_CS"/>
</dbReference>
<accession>A0A2G3PK29</accession>
<dbReference type="InterPro" id="IPR002347">
    <property type="entry name" value="SDR_fam"/>
</dbReference>
<keyword evidence="2" id="KW-0560">Oxidoreductase</keyword>
<evidence type="ECO:0000256" key="1">
    <source>
        <dbReference type="ARBA" id="ARBA00006484"/>
    </source>
</evidence>
<dbReference type="PROSITE" id="PS00061">
    <property type="entry name" value="ADH_SHORT"/>
    <property type="match status" value="1"/>
</dbReference>
<dbReference type="PANTHER" id="PTHR44196">
    <property type="entry name" value="DEHYDROGENASE/REDUCTASE SDR FAMILY MEMBER 7B"/>
    <property type="match status" value="1"/>
</dbReference>
<dbReference type="GO" id="GO:0016020">
    <property type="term" value="C:membrane"/>
    <property type="evidence" value="ECO:0007669"/>
    <property type="project" value="TreeGrafter"/>
</dbReference>
<dbReference type="Proteomes" id="UP000225108">
    <property type="component" value="Unassembled WGS sequence"/>
</dbReference>
<protein>
    <submittedName>
        <fullName evidence="4">Short-chain dehydrogenase</fullName>
    </submittedName>
</protein>
<comment type="caution">
    <text evidence="4">The sequence shown here is derived from an EMBL/GenBank/DDBJ whole genome shotgun (WGS) entry which is preliminary data.</text>
</comment>
<evidence type="ECO:0000313" key="4">
    <source>
        <dbReference type="EMBL" id="PHV66154.1"/>
    </source>
</evidence>
<evidence type="ECO:0000256" key="3">
    <source>
        <dbReference type="RuleBase" id="RU000363"/>
    </source>
</evidence>
<dbReference type="PRINTS" id="PR00081">
    <property type="entry name" value="GDHRDH"/>
</dbReference>
<dbReference type="PRINTS" id="PR00080">
    <property type="entry name" value="SDRFAMILY"/>
</dbReference>
<comment type="similarity">
    <text evidence="1 3">Belongs to the short-chain dehydrogenases/reductases (SDR) family.</text>
</comment>
<dbReference type="GO" id="GO:0016491">
    <property type="term" value="F:oxidoreductase activity"/>
    <property type="evidence" value="ECO:0007669"/>
    <property type="project" value="UniProtKB-KW"/>
</dbReference>
<dbReference type="PANTHER" id="PTHR44196:SF1">
    <property type="entry name" value="DEHYDROGENASE_REDUCTASE SDR FAMILY MEMBER 7B"/>
    <property type="match status" value="1"/>
</dbReference>
<sequence>MVLAVGCFAGGNLVEKVGRVGRLPPGIRTDGKGEGQMLVDDRAGSGSREPGNVTGLHIVVTGGGRGIGRACAASLAAAGAHVTVVARTRVQVEETVLEIRERGGSAKGFVCDVTVPSMVHDALSAASGWRPVDVLINNAGMNSAFGPLGEVDQDLWWADITVNLRGSALCSAALLPKMVERGSGRIINIVSGAAGRAFPFDTAYGISKAAIVRLTDSLAAEVASAGVSVFALGPGNVDTGLSRSFLTSGVIHRYSPDAVGRFSPEPPDKAIAAISFLSGGAGDMLSGRWVDAADDLQQLVAHAEEIVARDLYQLRRTKL</sequence>
<evidence type="ECO:0000256" key="2">
    <source>
        <dbReference type="ARBA" id="ARBA00023002"/>
    </source>
</evidence>